<dbReference type="Proteomes" id="UP000681722">
    <property type="component" value="Unassembled WGS sequence"/>
</dbReference>
<dbReference type="AlphaFoldDB" id="A0A815EP93"/>
<organism evidence="2 4">
    <name type="scientific">Didymodactylos carnosus</name>
    <dbReference type="NCBI Taxonomy" id="1234261"/>
    <lineage>
        <taxon>Eukaryota</taxon>
        <taxon>Metazoa</taxon>
        <taxon>Spiralia</taxon>
        <taxon>Gnathifera</taxon>
        <taxon>Rotifera</taxon>
        <taxon>Eurotatoria</taxon>
        <taxon>Bdelloidea</taxon>
        <taxon>Philodinida</taxon>
        <taxon>Philodinidae</taxon>
        <taxon>Didymodactylos</taxon>
    </lineage>
</organism>
<evidence type="ECO:0000256" key="1">
    <source>
        <dbReference type="SAM" id="MobiDB-lite"/>
    </source>
</evidence>
<dbReference type="EMBL" id="CAJOBC010044474">
    <property type="protein sequence ID" value="CAF4155569.1"/>
    <property type="molecule type" value="Genomic_DNA"/>
</dbReference>
<gene>
    <name evidence="2" type="ORF">GPM918_LOCUS29173</name>
    <name evidence="3" type="ORF">SRO942_LOCUS29736</name>
</gene>
<evidence type="ECO:0000313" key="3">
    <source>
        <dbReference type="EMBL" id="CAF4155569.1"/>
    </source>
</evidence>
<dbReference type="OrthoDB" id="10574369at2759"/>
<evidence type="ECO:0000313" key="2">
    <source>
        <dbReference type="EMBL" id="CAF1314767.1"/>
    </source>
</evidence>
<reference evidence="2" key="1">
    <citation type="submission" date="2021-02" db="EMBL/GenBank/DDBJ databases">
        <authorList>
            <person name="Nowell W R."/>
        </authorList>
    </citation>
    <scope>NUCLEOTIDE SEQUENCE</scope>
</reference>
<protein>
    <submittedName>
        <fullName evidence="2">Uncharacterized protein</fullName>
    </submittedName>
</protein>
<keyword evidence="4" id="KW-1185">Reference proteome</keyword>
<evidence type="ECO:0000313" key="4">
    <source>
        <dbReference type="Proteomes" id="UP000663829"/>
    </source>
</evidence>
<dbReference type="Proteomes" id="UP000663829">
    <property type="component" value="Unassembled WGS sequence"/>
</dbReference>
<sequence length="79" mass="8743">MDKPQMMNADQTAPEELAAQPVQLPTHPSEIADLPPPNIVPDGVSPPVRHPLDPLTAGKQFTLRMWNNHECISLQIRSI</sequence>
<feature type="region of interest" description="Disordered" evidence="1">
    <location>
        <begin position="27"/>
        <end position="52"/>
    </location>
</feature>
<dbReference type="EMBL" id="CAJNOQ010013114">
    <property type="protein sequence ID" value="CAF1314767.1"/>
    <property type="molecule type" value="Genomic_DNA"/>
</dbReference>
<proteinExistence type="predicted"/>
<name>A0A815EP93_9BILA</name>
<accession>A0A815EP93</accession>
<comment type="caution">
    <text evidence="2">The sequence shown here is derived from an EMBL/GenBank/DDBJ whole genome shotgun (WGS) entry which is preliminary data.</text>
</comment>